<dbReference type="Proteomes" id="UP000199288">
    <property type="component" value="Unassembled WGS sequence"/>
</dbReference>
<evidence type="ECO:0000256" key="2">
    <source>
        <dbReference type="ARBA" id="ARBA00022618"/>
    </source>
</evidence>
<evidence type="ECO:0000256" key="4">
    <source>
        <dbReference type="ARBA" id="ARBA00023306"/>
    </source>
</evidence>
<evidence type="ECO:0000256" key="3">
    <source>
        <dbReference type="ARBA" id="ARBA00022829"/>
    </source>
</evidence>
<dbReference type="InterPro" id="IPR036388">
    <property type="entry name" value="WH-like_DNA-bd_sf"/>
</dbReference>
<dbReference type="RefSeq" id="WP_092561571.1">
    <property type="nucleotide sequence ID" value="NZ_FNQV01000002.1"/>
</dbReference>
<dbReference type="Pfam" id="PF04079">
    <property type="entry name" value="SMC_ScpB"/>
    <property type="match status" value="1"/>
</dbReference>
<protein>
    <submittedName>
        <fullName evidence="5">Segregation and condensation protein B</fullName>
    </submittedName>
</protein>
<dbReference type="GO" id="GO:0051301">
    <property type="term" value="P:cell division"/>
    <property type="evidence" value="ECO:0007669"/>
    <property type="project" value="UniProtKB-KW"/>
</dbReference>
<keyword evidence="4" id="KW-0131">Cell cycle</keyword>
<sequence>MQRTDDLNPRDHLAALEAILMVAETPLTEETLADAVGVSGAQIGELLQELASDYEGVGGSRPRGFRLLQRAGGWRIYSAPEYQRIVAEVVLAGQTSRLTQAALETLAVIAYRQPVTRGRISAIRGVNVDSVVRTLLARGLIEEAGSEDSGAMRYQTTTYFLEKMGLNSVQDLPPLAPYLPDGEELESEEEW</sequence>
<evidence type="ECO:0000313" key="6">
    <source>
        <dbReference type="Proteomes" id="UP000199288"/>
    </source>
</evidence>
<evidence type="ECO:0000313" key="5">
    <source>
        <dbReference type="EMBL" id="SDZ86936.1"/>
    </source>
</evidence>
<dbReference type="AlphaFoldDB" id="A0A1H3WIF5"/>
<keyword evidence="6" id="KW-1185">Reference proteome</keyword>
<dbReference type="PANTHER" id="PTHR34298">
    <property type="entry name" value="SEGREGATION AND CONDENSATION PROTEIN B"/>
    <property type="match status" value="1"/>
</dbReference>
<keyword evidence="2" id="KW-0132">Cell division</keyword>
<dbReference type="InterPro" id="IPR005234">
    <property type="entry name" value="ScpB_csome_segregation"/>
</dbReference>
<dbReference type="EMBL" id="FNQV01000002">
    <property type="protein sequence ID" value="SDZ86936.1"/>
    <property type="molecule type" value="Genomic_DNA"/>
</dbReference>
<evidence type="ECO:0000256" key="1">
    <source>
        <dbReference type="ARBA" id="ARBA00022490"/>
    </source>
</evidence>
<proteinExistence type="predicted"/>
<keyword evidence="1" id="KW-0963">Cytoplasm</keyword>
<dbReference type="PIRSF" id="PIRSF019345">
    <property type="entry name" value="ScpB"/>
    <property type="match status" value="1"/>
</dbReference>
<dbReference type="PANTHER" id="PTHR34298:SF2">
    <property type="entry name" value="SEGREGATION AND CONDENSATION PROTEIN B"/>
    <property type="match status" value="1"/>
</dbReference>
<dbReference type="InterPro" id="IPR036390">
    <property type="entry name" value="WH_DNA-bd_sf"/>
</dbReference>
<organism evidence="5 6">
    <name type="scientific">Bowdeniella nasicola</name>
    <dbReference type="NCBI Taxonomy" id="208480"/>
    <lineage>
        <taxon>Bacteria</taxon>
        <taxon>Bacillati</taxon>
        <taxon>Actinomycetota</taxon>
        <taxon>Actinomycetes</taxon>
        <taxon>Actinomycetales</taxon>
        <taxon>Actinomycetaceae</taxon>
        <taxon>Bowdeniella</taxon>
    </lineage>
</organism>
<dbReference type="SUPFAM" id="SSF46785">
    <property type="entry name" value="Winged helix' DNA-binding domain"/>
    <property type="match status" value="2"/>
</dbReference>
<dbReference type="Gene3D" id="1.10.10.10">
    <property type="entry name" value="Winged helix-like DNA-binding domain superfamily/Winged helix DNA-binding domain"/>
    <property type="match status" value="2"/>
</dbReference>
<dbReference type="GO" id="GO:0051304">
    <property type="term" value="P:chromosome separation"/>
    <property type="evidence" value="ECO:0007669"/>
    <property type="project" value="InterPro"/>
</dbReference>
<accession>A0A1H3WIF5</accession>
<dbReference type="OrthoDB" id="9806226at2"/>
<gene>
    <name evidence="5" type="ORF">SAMN02910418_00463</name>
</gene>
<reference evidence="6" key="1">
    <citation type="submission" date="2016-10" db="EMBL/GenBank/DDBJ databases">
        <authorList>
            <person name="Varghese N."/>
            <person name="Submissions S."/>
        </authorList>
    </citation>
    <scope>NUCLEOTIDE SEQUENCE [LARGE SCALE GENOMIC DNA]</scope>
    <source>
        <strain evidence="6">KPR-1</strain>
    </source>
</reference>
<name>A0A1H3WIF5_9ACTO</name>
<keyword evidence="3" id="KW-0159">Chromosome partition</keyword>